<protein>
    <submittedName>
        <fullName evidence="1">Uncharacterized protein</fullName>
    </submittedName>
</protein>
<dbReference type="EMBL" id="LCFP01000007">
    <property type="protein sequence ID" value="KKS97564.1"/>
    <property type="molecule type" value="Genomic_DNA"/>
</dbReference>
<organism evidence="1 2">
    <name type="scientific">Candidatus Gottesmanbacteria bacterium GW2011_GWA2_43_14</name>
    <dbReference type="NCBI Taxonomy" id="1618443"/>
    <lineage>
        <taxon>Bacteria</taxon>
        <taxon>Candidatus Gottesmaniibacteriota</taxon>
    </lineage>
</organism>
<dbReference type="Proteomes" id="UP000034894">
    <property type="component" value="Unassembled WGS sequence"/>
</dbReference>
<comment type="caution">
    <text evidence="1">The sequence shown here is derived from an EMBL/GenBank/DDBJ whole genome shotgun (WGS) entry which is preliminary data.</text>
</comment>
<evidence type="ECO:0000313" key="2">
    <source>
        <dbReference type="Proteomes" id="UP000034894"/>
    </source>
</evidence>
<evidence type="ECO:0000313" key="1">
    <source>
        <dbReference type="EMBL" id="KKS97564.1"/>
    </source>
</evidence>
<dbReference type="STRING" id="1618443.UV73_C0007G0007"/>
<sequence>MMDKLPKKKLYILLSLVLILLVALLFSLFKQKQNPADIMTEQLFTDSESDTASRQQTRLTSPVMTFSELSGNYSGTAVPNSVKVYNFRTNYSIPYLASVAQKFDLNQNKSEGNTVIFYNTEDPENAGYLKFQTNSGNYELVSYRDYSLPGGAGSEKEFVRNYLLDLGLIDETVECPVTYSRNDINGYIFVECHRDFVKAGLPILNFSGLLNVSNETRLNQLQPGMTDSLTPEQPEIVNTSTGEDGRMRPDDFNTVTVALGGGQGMRITSNLKLIDSELSYGAENLINPDEAYLQMTSGMANLSIIVPDNTENIAWEEIFPENRADNLRAEVTDYILTYLENPASNKMIEPMYVLKGNAVTKSGFNTTFIMAVPALNNRQVFAGEVAGVTEAPALDDESLKLGTFNPDQAGTVTNASPCVPSESQLAPIITLSGYGDVGKFTINNQNQKRANNWFLIPATVEPLPEINAVIAEFDSLVIDEKGSQDEVRELKMLREEWEDFNFCPLRLTGSSPTLFVYGDESREYTLTIGGSLTYAYPEADGNSWKVRIDGAGLKVGRTKVGSIFYEYRQVEFNQPDSGWTSSRKDLDKLAGKIARQTGLNQAETVKLNFELELAASKVNAEKLLVSPIDNRELETKLPLTVSPEVGTARYHFTVTAFVKDLPEPQLKPLVRSSEMVVEVGAVAR</sequence>
<accession>A0A0G1DIP3</accession>
<dbReference type="AlphaFoldDB" id="A0A0G1DIP3"/>
<reference evidence="1 2" key="1">
    <citation type="journal article" date="2015" name="Nature">
        <title>rRNA introns, odd ribosomes, and small enigmatic genomes across a large radiation of phyla.</title>
        <authorList>
            <person name="Brown C.T."/>
            <person name="Hug L.A."/>
            <person name="Thomas B.C."/>
            <person name="Sharon I."/>
            <person name="Castelle C.J."/>
            <person name="Singh A."/>
            <person name="Wilkins M.J."/>
            <person name="Williams K.H."/>
            <person name="Banfield J.F."/>
        </authorList>
    </citation>
    <scope>NUCLEOTIDE SEQUENCE [LARGE SCALE GENOMIC DNA]</scope>
</reference>
<name>A0A0G1DIP3_9BACT</name>
<proteinExistence type="predicted"/>
<gene>
    <name evidence="1" type="ORF">UV73_C0007G0007</name>
</gene>